<dbReference type="InterPro" id="IPR020449">
    <property type="entry name" value="Tscrpt_reg_AraC-type_HTH"/>
</dbReference>
<keyword evidence="8" id="KW-1185">Reference proteome</keyword>
<sequence length="442" mass="48697">MTGWMNYVSITVAVVGLIQAIFLCLILRSEGARAFGANRWMMVFIFAIACNLIEDVIEQFIPEGLAVLLDLFFGPINFVIAPAIYLYFREISGNPSRHPWIHAILPFIVFNLIAWLITHHDGGDIVLRGGYNVRELIAAFCWTAIFVQISLYITLLWRVTCRYFQQTQEQLGADRDAMRRWIAVIIGGLTLVFITVAVGKIVELYNPRDTEMFGTEIAFAAVLFAMTYEIATRPALFVMADWPSDADIEDERTSQAEGRFHVQSAPRPGPVSLSPGNVAQVSDASAGEKVENVGAARQSGAPGPIRPLLDEDGVARTTAQLEDIHKRGDILLDPLVSLPKLARAVGVTPNQLSYVLNHHIGQSFFDFVNSARIAEARAVLLLEPDRTILDIALSVGFNSKSTFNLAFKKITGETPSAVREAAAASEMASERPDAQHRTPEAI</sequence>
<dbReference type="InterPro" id="IPR009057">
    <property type="entry name" value="Homeodomain-like_sf"/>
</dbReference>
<comment type="caution">
    <text evidence="7">The sequence shown here is derived from an EMBL/GenBank/DDBJ whole genome shotgun (WGS) entry which is preliminary data.</text>
</comment>
<dbReference type="Proteomes" id="UP001529180">
    <property type="component" value="Unassembled WGS sequence"/>
</dbReference>
<dbReference type="PANTHER" id="PTHR43280:SF29">
    <property type="entry name" value="ARAC-FAMILY TRANSCRIPTIONAL REGULATOR"/>
    <property type="match status" value="1"/>
</dbReference>
<dbReference type="SUPFAM" id="SSF46689">
    <property type="entry name" value="Homeodomain-like"/>
    <property type="match status" value="1"/>
</dbReference>
<dbReference type="RefSeq" id="WP_114101750.1">
    <property type="nucleotide sequence ID" value="NZ_JARSBO010000002.1"/>
</dbReference>
<evidence type="ECO:0000313" key="7">
    <source>
        <dbReference type="EMBL" id="MDG4718189.1"/>
    </source>
</evidence>
<dbReference type="EMBL" id="JARSBO010000002">
    <property type="protein sequence ID" value="MDG4718189.1"/>
    <property type="molecule type" value="Genomic_DNA"/>
</dbReference>
<dbReference type="PANTHER" id="PTHR43280">
    <property type="entry name" value="ARAC-FAMILY TRANSCRIPTIONAL REGULATOR"/>
    <property type="match status" value="1"/>
</dbReference>
<evidence type="ECO:0000256" key="1">
    <source>
        <dbReference type="ARBA" id="ARBA00023015"/>
    </source>
</evidence>
<keyword evidence="5" id="KW-0472">Membrane</keyword>
<feature type="transmembrane region" description="Helical" evidence="5">
    <location>
        <begin position="213"/>
        <end position="231"/>
    </location>
</feature>
<feature type="transmembrane region" description="Helical" evidence="5">
    <location>
        <begin position="137"/>
        <end position="160"/>
    </location>
</feature>
<dbReference type="PROSITE" id="PS00041">
    <property type="entry name" value="HTH_ARAC_FAMILY_1"/>
    <property type="match status" value="1"/>
</dbReference>
<proteinExistence type="predicted"/>
<feature type="region of interest" description="Disordered" evidence="4">
    <location>
        <begin position="418"/>
        <end position="442"/>
    </location>
</feature>
<keyword evidence="1" id="KW-0805">Transcription regulation</keyword>
<dbReference type="InterPro" id="IPR018062">
    <property type="entry name" value="HTH_AraC-typ_CS"/>
</dbReference>
<feature type="transmembrane region" description="Helical" evidence="5">
    <location>
        <begin position="40"/>
        <end position="61"/>
    </location>
</feature>
<keyword evidence="2" id="KW-0238">DNA-binding</keyword>
<feature type="transmembrane region" description="Helical" evidence="5">
    <location>
        <begin position="181"/>
        <end position="201"/>
    </location>
</feature>
<accession>A0ABT6G850</accession>
<feature type="transmembrane region" description="Helical" evidence="5">
    <location>
        <begin position="6"/>
        <end position="28"/>
    </location>
</feature>
<evidence type="ECO:0000313" key="8">
    <source>
        <dbReference type="Proteomes" id="UP001529180"/>
    </source>
</evidence>
<dbReference type="Pfam" id="PF12833">
    <property type="entry name" value="HTH_18"/>
    <property type="match status" value="1"/>
</dbReference>
<dbReference type="SMART" id="SM00342">
    <property type="entry name" value="HTH_ARAC"/>
    <property type="match status" value="1"/>
</dbReference>
<evidence type="ECO:0000259" key="6">
    <source>
        <dbReference type="PROSITE" id="PS01124"/>
    </source>
</evidence>
<feature type="transmembrane region" description="Helical" evidence="5">
    <location>
        <begin position="100"/>
        <end position="117"/>
    </location>
</feature>
<feature type="domain" description="HTH araC/xylS-type" evidence="6">
    <location>
        <begin position="315"/>
        <end position="421"/>
    </location>
</feature>
<evidence type="ECO:0000256" key="3">
    <source>
        <dbReference type="ARBA" id="ARBA00023163"/>
    </source>
</evidence>
<protein>
    <submittedName>
        <fullName evidence="7">Helix-turn-helix domain-containing protein</fullName>
    </submittedName>
</protein>
<evidence type="ECO:0000256" key="4">
    <source>
        <dbReference type="SAM" id="MobiDB-lite"/>
    </source>
</evidence>
<gene>
    <name evidence="7" type="ORF">P7680_04220</name>
</gene>
<evidence type="ECO:0000256" key="2">
    <source>
        <dbReference type="ARBA" id="ARBA00023125"/>
    </source>
</evidence>
<dbReference type="InterPro" id="IPR018060">
    <property type="entry name" value="HTH_AraC"/>
</dbReference>
<dbReference type="PRINTS" id="PR00032">
    <property type="entry name" value="HTHARAC"/>
</dbReference>
<feature type="transmembrane region" description="Helical" evidence="5">
    <location>
        <begin position="67"/>
        <end position="88"/>
    </location>
</feature>
<feature type="compositionally biased region" description="Low complexity" evidence="4">
    <location>
        <begin position="418"/>
        <end position="427"/>
    </location>
</feature>
<dbReference type="PROSITE" id="PS01124">
    <property type="entry name" value="HTH_ARAC_FAMILY_2"/>
    <property type="match status" value="1"/>
</dbReference>
<name>A0ABT6G850_9PROT</name>
<organism evidence="7 8">
    <name type="scientific">Thalassospira aquimaris</name>
    <dbReference type="NCBI Taxonomy" id="3037796"/>
    <lineage>
        <taxon>Bacteria</taxon>
        <taxon>Pseudomonadati</taxon>
        <taxon>Pseudomonadota</taxon>
        <taxon>Alphaproteobacteria</taxon>
        <taxon>Rhodospirillales</taxon>
        <taxon>Thalassospiraceae</taxon>
        <taxon>Thalassospira</taxon>
    </lineage>
</organism>
<keyword evidence="5" id="KW-0812">Transmembrane</keyword>
<keyword evidence="3" id="KW-0804">Transcription</keyword>
<evidence type="ECO:0000256" key="5">
    <source>
        <dbReference type="SAM" id="Phobius"/>
    </source>
</evidence>
<dbReference type="Gene3D" id="1.10.10.60">
    <property type="entry name" value="Homeodomain-like"/>
    <property type="match status" value="2"/>
</dbReference>
<keyword evidence="5" id="KW-1133">Transmembrane helix</keyword>
<feature type="compositionally biased region" description="Basic and acidic residues" evidence="4">
    <location>
        <begin position="428"/>
        <end position="442"/>
    </location>
</feature>
<reference evidence="7 8" key="1">
    <citation type="submission" date="2023-03" db="EMBL/GenBank/DDBJ databases">
        <title>Strain FZY0004 represents a novel species in the genus Thalassospira isolated from seawater.</title>
        <authorList>
            <person name="Fu Z.-Y."/>
        </authorList>
    </citation>
    <scope>NUCLEOTIDE SEQUENCE [LARGE SCALE GENOMIC DNA]</scope>
    <source>
        <strain evidence="7 8">FZY0004</strain>
    </source>
</reference>